<feature type="compositionally biased region" description="Low complexity" evidence="1">
    <location>
        <begin position="272"/>
        <end position="298"/>
    </location>
</feature>
<feature type="compositionally biased region" description="Acidic residues" evidence="1">
    <location>
        <begin position="467"/>
        <end position="488"/>
    </location>
</feature>
<evidence type="ECO:0000313" key="3">
    <source>
        <dbReference type="Proteomes" id="UP000030653"/>
    </source>
</evidence>
<dbReference type="RefSeq" id="XP_040625524.1">
    <property type="nucleotide sequence ID" value="XM_040769070.1"/>
</dbReference>
<feature type="region of interest" description="Disordered" evidence="1">
    <location>
        <begin position="391"/>
        <end position="425"/>
    </location>
</feature>
<dbReference type="EMBL" id="JH795872">
    <property type="protein sequence ID" value="EJT98626.1"/>
    <property type="molecule type" value="Genomic_DNA"/>
</dbReference>
<dbReference type="AlphaFoldDB" id="M5FYK4"/>
<accession>M5FYK4</accession>
<dbReference type="OrthoDB" id="5321006at2759"/>
<feature type="region of interest" description="Disordered" evidence="1">
    <location>
        <begin position="459"/>
        <end position="507"/>
    </location>
</feature>
<evidence type="ECO:0000313" key="2">
    <source>
        <dbReference type="EMBL" id="EJT98626.1"/>
    </source>
</evidence>
<evidence type="ECO:0008006" key="4">
    <source>
        <dbReference type="Google" id="ProtNLM"/>
    </source>
</evidence>
<sequence length="507" mass="57027">MPQNIQAMQNMQNMQGRQPAMGGMNPGMMQNMQNMQNMQMQGMQNMQGMQGMPMQGMGMGNPMTPVRGPQQQGAAMQPDPQNHYLRANQTLPLAQPLTYELAVQYLLKSVSIAQQTPFYWIPIDKPSDNDLYLVYHTNNVHWANDGVRFLENESSFRAQIAGHELEVKETKYGFIPGAETQANRVRRKFRLLKGGSPHLWLIHYTRGQAQPVPPIFQSTPSRKYPIPPAPSGPVLVFSQPPRPGQPLPPGGATQVPGRSPQKDMQRAMMLAQQQQQQHQQQQQQQQQQQHVQQQQQQQRAQHPHGAQHVKVEDDSDDEPEFLTKRDLAKARYMRNHEFMQDVFAFPGKLPDPAADPWSTTTPLSLEQKLEKLKAEIVSASATNATRVQALKAARRDPEMEVEAEMEMEREGVRGEGEEADVLPEVVVEPVKETQVQEVATDMEVVPEVGEEKAEIAAAVNEEKVVQEEELEDVEIEDAEGEDETEDAAVEAQGQENEQEKTEEATGI</sequence>
<name>M5FYK4_DACPD</name>
<protein>
    <recommendedName>
        <fullName evidence="4">HSF-type DNA-binding domain-containing protein</fullName>
    </recommendedName>
</protein>
<gene>
    <name evidence="2" type="ORF">DACRYDRAFT_110532</name>
</gene>
<feature type="compositionally biased region" description="Pro residues" evidence="1">
    <location>
        <begin position="240"/>
        <end position="249"/>
    </location>
</feature>
<organism evidence="2 3">
    <name type="scientific">Dacryopinax primogenitus (strain DJM 731)</name>
    <name type="common">Brown rot fungus</name>
    <dbReference type="NCBI Taxonomy" id="1858805"/>
    <lineage>
        <taxon>Eukaryota</taxon>
        <taxon>Fungi</taxon>
        <taxon>Dikarya</taxon>
        <taxon>Basidiomycota</taxon>
        <taxon>Agaricomycotina</taxon>
        <taxon>Dacrymycetes</taxon>
        <taxon>Dacrymycetales</taxon>
        <taxon>Dacrymycetaceae</taxon>
        <taxon>Dacryopinax</taxon>
    </lineage>
</organism>
<feature type="compositionally biased region" description="Basic and acidic residues" evidence="1">
    <location>
        <begin position="497"/>
        <end position="507"/>
    </location>
</feature>
<dbReference type="Proteomes" id="UP000030653">
    <property type="component" value="Unassembled WGS sequence"/>
</dbReference>
<feature type="compositionally biased region" description="Basic and acidic residues" evidence="1">
    <location>
        <begin position="406"/>
        <end position="416"/>
    </location>
</feature>
<reference evidence="2 3" key="1">
    <citation type="journal article" date="2012" name="Science">
        <title>The Paleozoic origin of enzymatic lignin decomposition reconstructed from 31 fungal genomes.</title>
        <authorList>
            <person name="Floudas D."/>
            <person name="Binder M."/>
            <person name="Riley R."/>
            <person name="Barry K."/>
            <person name="Blanchette R.A."/>
            <person name="Henrissat B."/>
            <person name="Martinez A.T."/>
            <person name="Otillar R."/>
            <person name="Spatafora J.W."/>
            <person name="Yadav J.S."/>
            <person name="Aerts A."/>
            <person name="Benoit I."/>
            <person name="Boyd A."/>
            <person name="Carlson A."/>
            <person name="Copeland A."/>
            <person name="Coutinho P.M."/>
            <person name="de Vries R.P."/>
            <person name="Ferreira P."/>
            <person name="Findley K."/>
            <person name="Foster B."/>
            <person name="Gaskell J."/>
            <person name="Glotzer D."/>
            <person name="Gorecki P."/>
            <person name="Heitman J."/>
            <person name="Hesse C."/>
            <person name="Hori C."/>
            <person name="Igarashi K."/>
            <person name="Jurgens J.A."/>
            <person name="Kallen N."/>
            <person name="Kersten P."/>
            <person name="Kohler A."/>
            <person name="Kuees U."/>
            <person name="Kumar T.K.A."/>
            <person name="Kuo A."/>
            <person name="LaButti K."/>
            <person name="Larrondo L.F."/>
            <person name="Lindquist E."/>
            <person name="Ling A."/>
            <person name="Lombard V."/>
            <person name="Lucas S."/>
            <person name="Lundell T."/>
            <person name="Martin R."/>
            <person name="McLaughlin D.J."/>
            <person name="Morgenstern I."/>
            <person name="Morin E."/>
            <person name="Murat C."/>
            <person name="Nagy L.G."/>
            <person name="Nolan M."/>
            <person name="Ohm R.A."/>
            <person name="Patyshakuliyeva A."/>
            <person name="Rokas A."/>
            <person name="Ruiz-Duenas F.J."/>
            <person name="Sabat G."/>
            <person name="Salamov A."/>
            <person name="Samejima M."/>
            <person name="Schmutz J."/>
            <person name="Slot J.C."/>
            <person name="St John F."/>
            <person name="Stenlid J."/>
            <person name="Sun H."/>
            <person name="Sun S."/>
            <person name="Syed K."/>
            <person name="Tsang A."/>
            <person name="Wiebenga A."/>
            <person name="Young D."/>
            <person name="Pisabarro A."/>
            <person name="Eastwood D.C."/>
            <person name="Martin F."/>
            <person name="Cullen D."/>
            <person name="Grigoriev I.V."/>
            <person name="Hibbett D.S."/>
        </authorList>
    </citation>
    <scope>NUCLEOTIDE SEQUENCE [LARGE SCALE GENOMIC DNA]</scope>
    <source>
        <strain evidence="2 3">DJM-731 SS1</strain>
    </source>
</reference>
<proteinExistence type="predicted"/>
<dbReference type="GeneID" id="63684132"/>
<dbReference type="HOGENOM" id="CLU_537494_0_0_1"/>
<feature type="region of interest" description="Disordered" evidence="1">
    <location>
        <begin position="212"/>
        <end position="320"/>
    </location>
</feature>
<evidence type="ECO:0000256" key="1">
    <source>
        <dbReference type="SAM" id="MobiDB-lite"/>
    </source>
</evidence>
<keyword evidence="3" id="KW-1185">Reference proteome</keyword>